<reference evidence="1 2" key="1">
    <citation type="submission" date="2017-02" db="EMBL/GenBank/DDBJ databases">
        <authorList>
            <person name="Peterson S.W."/>
        </authorList>
    </citation>
    <scope>NUCLEOTIDE SEQUENCE [LARGE SCALE GENOMIC DNA]</scope>
    <source>
        <strain evidence="1 2">LMG 22410</strain>
    </source>
</reference>
<sequence length="235" mass="25946">MSGTIRLARAEAEWLFRGALAATSDQDVTPIICAVKLTVKNDRVTAIATDRYRVHQLFVPVAPGAPDGEFVMSRRQVQRLLKSWHGSRSLFPDQVVDIAWEDRDPNATTKVGMPVTPKHTGWVEFTVLSDLTDAAELISHGAPQVRGPYPPVERLFPDDPSDQSTEPVSQMFLDPAFLADTRYLRSGQGSLRFVVPRAGAKGSHQAFLVVNTEGTARALIQPQRPARDWEVYGDA</sequence>
<keyword evidence="2" id="KW-1185">Reference proteome</keyword>
<dbReference type="GeneID" id="303172437"/>
<evidence type="ECO:0000313" key="2">
    <source>
        <dbReference type="Proteomes" id="UP000195787"/>
    </source>
</evidence>
<dbReference type="AlphaFoldDB" id="A0A1R4FG12"/>
<name>A0A1R4FG12_9MICO</name>
<dbReference type="RefSeq" id="WP_086991328.1">
    <property type="nucleotide sequence ID" value="NZ_FUHU01000021.1"/>
</dbReference>
<dbReference type="EMBL" id="FUHU01000021">
    <property type="protein sequence ID" value="SJM54874.1"/>
    <property type="molecule type" value="Genomic_DNA"/>
</dbReference>
<accession>A0A1R4FG12</accession>
<evidence type="ECO:0000313" key="1">
    <source>
        <dbReference type="EMBL" id="SJM54874.1"/>
    </source>
</evidence>
<dbReference type="Gene3D" id="3.10.150.10">
    <property type="entry name" value="DNA Polymerase III, subunit A, domain 2"/>
    <property type="match status" value="1"/>
</dbReference>
<dbReference type="OrthoDB" id="5117865at2"/>
<dbReference type="SUPFAM" id="SSF55979">
    <property type="entry name" value="DNA clamp"/>
    <property type="match status" value="1"/>
</dbReference>
<gene>
    <name evidence="1" type="ORF">CZ674_04360</name>
</gene>
<dbReference type="Proteomes" id="UP000195787">
    <property type="component" value="Unassembled WGS sequence"/>
</dbReference>
<dbReference type="InterPro" id="IPR046938">
    <property type="entry name" value="DNA_clamp_sf"/>
</dbReference>
<organism evidence="1 2">
    <name type="scientific">Agrococcus casei LMG 22410</name>
    <dbReference type="NCBI Taxonomy" id="1255656"/>
    <lineage>
        <taxon>Bacteria</taxon>
        <taxon>Bacillati</taxon>
        <taxon>Actinomycetota</taxon>
        <taxon>Actinomycetes</taxon>
        <taxon>Micrococcales</taxon>
        <taxon>Microbacteriaceae</taxon>
        <taxon>Agrococcus</taxon>
    </lineage>
</organism>
<proteinExistence type="predicted"/>
<protein>
    <submittedName>
        <fullName evidence="1">Uncharacterized protein</fullName>
    </submittedName>
</protein>